<dbReference type="NCBIfam" id="TIGR02150">
    <property type="entry name" value="IPP_isom_1"/>
    <property type="match status" value="1"/>
</dbReference>
<proteinExistence type="inferred from homology"/>
<keyword evidence="9 12" id="KW-0413">Isomerase</keyword>
<evidence type="ECO:0000256" key="7">
    <source>
        <dbReference type="ARBA" id="ARBA00023211"/>
    </source>
</evidence>
<evidence type="ECO:0000259" key="11">
    <source>
        <dbReference type="PROSITE" id="PS51462"/>
    </source>
</evidence>
<dbReference type="CDD" id="cd02885">
    <property type="entry name" value="NUDIX_IPP_Isomerase"/>
    <property type="match status" value="1"/>
</dbReference>
<dbReference type="NCBIfam" id="NF002995">
    <property type="entry name" value="PRK03759.1"/>
    <property type="match status" value="1"/>
</dbReference>
<dbReference type="PROSITE" id="PS51462">
    <property type="entry name" value="NUDIX"/>
    <property type="match status" value="1"/>
</dbReference>
<dbReference type="InterPro" id="IPR056375">
    <property type="entry name" value="Idi_bact"/>
</dbReference>
<feature type="domain" description="Nudix hydrolase" evidence="11">
    <location>
        <begin position="28"/>
        <end position="160"/>
    </location>
</feature>
<dbReference type="PIRSF" id="PIRSF018427">
    <property type="entry name" value="Isopntndiph_ism"/>
    <property type="match status" value="1"/>
</dbReference>
<keyword evidence="6" id="KW-0460">Magnesium</keyword>
<dbReference type="PANTHER" id="PTHR10885">
    <property type="entry name" value="ISOPENTENYL-DIPHOSPHATE DELTA-ISOMERASE"/>
    <property type="match status" value="1"/>
</dbReference>
<keyword evidence="13" id="KW-1185">Reference proteome</keyword>
<keyword evidence="4" id="KW-0963">Cytoplasm</keyword>
<gene>
    <name evidence="12" type="primary">idi</name>
    <name evidence="12" type="ORF">HWI92_08670</name>
</gene>
<evidence type="ECO:0000256" key="8">
    <source>
        <dbReference type="ARBA" id="ARBA00023229"/>
    </source>
</evidence>
<comment type="pathway">
    <text evidence="1">Isoprenoid biosynthesis; dimethylallyl diphosphate biosynthesis; dimethylallyl diphosphate from isopentenyl diphosphate: step 1/1.</text>
</comment>
<evidence type="ECO:0000256" key="10">
    <source>
        <dbReference type="NCBIfam" id="TIGR02150"/>
    </source>
</evidence>
<dbReference type="GO" id="GO:0004452">
    <property type="term" value="F:isopentenyl-diphosphate delta-isomerase activity"/>
    <property type="evidence" value="ECO:0007669"/>
    <property type="project" value="UniProtKB-EC"/>
</dbReference>
<evidence type="ECO:0000256" key="1">
    <source>
        <dbReference type="ARBA" id="ARBA00004826"/>
    </source>
</evidence>
<accession>A0ABX7I532</accession>
<protein>
    <recommendedName>
        <fullName evidence="3 10">Isopentenyl-diphosphate delta-isomerase</fullName>
        <ecNumber evidence="3 10">5.3.3.2</ecNumber>
    </recommendedName>
</protein>
<organism evidence="12 13">
    <name type="scientific">Dyadobacter sandarakinus</name>
    <dbReference type="NCBI Taxonomy" id="2747268"/>
    <lineage>
        <taxon>Bacteria</taxon>
        <taxon>Pseudomonadati</taxon>
        <taxon>Bacteroidota</taxon>
        <taxon>Cytophagia</taxon>
        <taxon>Cytophagales</taxon>
        <taxon>Spirosomataceae</taxon>
        <taxon>Dyadobacter</taxon>
    </lineage>
</organism>
<keyword evidence="7" id="KW-0464">Manganese</keyword>
<dbReference type="HAMAP" id="MF_00202">
    <property type="entry name" value="Idi"/>
    <property type="match status" value="1"/>
</dbReference>
<evidence type="ECO:0000256" key="6">
    <source>
        <dbReference type="ARBA" id="ARBA00022842"/>
    </source>
</evidence>
<keyword evidence="5" id="KW-0479">Metal-binding</keyword>
<dbReference type="InterPro" id="IPR011876">
    <property type="entry name" value="IsopentenylPP_isomerase_typ1"/>
</dbReference>
<sequence length="172" mass="19571">MSDQVVLVNEEDEAIGLMPKLEAHQKGVLHRAFSVFVFNSKGEMLLQRRAFGKYHSEGLWSNTCCSHPLDGETTYLGAVRRLREEMGITAELNFLFTFQYRASLENGLTEHELDHVFWGVTDDLPELNPEEASDFRYLTTSEIRADVAANPGAYTEWFKICLSEVLDKIPLP</sequence>
<evidence type="ECO:0000256" key="5">
    <source>
        <dbReference type="ARBA" id="ARBA00022723"/>
    </source>
</evidence>
<name>A0ABX7I532_9BACT</name>
<dbReference type="Gene3D" id="3.90.79.10">
    <property type="entry name" value="Nucleoside Triphosphate Pyrophosphohydrolase"/>
    <property type="match status" value="1"/>
</dbReference>
<dbReference type="InterPro" id="IPR000086">
    <property type="entry name" value="NUDIX_hydrolase_dom"/>
</dbReference>
<dbReference type="Proteomes" id="UP000612680">
    <property type="component" value="Chromosome"/>
</dbReference>
<dbReference type="EC" id="5.3.3.2" evidence="3 10"/>
<dbReference type="PANTHER" id="PTHR10885:SF0">
    <property type="entry name" value="ISOPENTENYL-DIPHOSPHATE DELTA-ISOMERASE"/>
    <property type="match status" value="1"/>
</dbReference>
<evidence type="ECO:0000256" key="2">
    <source>
        <dbReference type="ARBA" id="ARBA00007579"/>
    </source>
</evidence>
<keyword evidence="8" id="KW-0414">Isoprene biosynthesis</keyword>
<dbReference type="RefSeq" id="WP_204662794.1">
    <property type="nucleotide sequence ID" value="NZ_CP056775.1"/>
</dbReference>
<evidence type="ECO:0000256" key="3">
    <source>
        <dbReference type="ARBA" id="ARBA00012057"/>
    </source>
</evidence>
<reference evidence="12 13" key="1">
    <citation type="submission" date="2020-06" db="EMBL/GenBank/DDBJ databases">
        <title>Dyadobacter sandarakinus sp. nov., isolated from the soil of the Arctic Yellow River Station.</title>
        <authorList>
            <person name="Zhang Y."/>
            <person name="Peng F."/>
        </authorList>
    </citation>
    <scope>NUCLEOTIDE SEQUENCE [LARGE SCALE GENOMIC DNA]</scope>
    <source>
        <strain evidence="12 13">Q3-56</strain>
    </source>
</reference>
<comment type="similarity">
    <text evidence="2">Belongs to the IPP isomerase type 1 family.</text>
</comment>
<evidence type="ECO:0000313" key="12">
    <source>
        <dbReference type="EMBL" id="QRR00968.1"/>
    </source>
</evidence>
<evidence type="ECO:0000313" key="13">
    <source>
        <dbReference type="Proteomes" id="UP000612680"/>
    </source>
</evidence>
<evidence type="ECO:0000256" key="4">
    <source>
        <dbReference type="ARBA" id="ARBA00022490"/>
    </source>
</evidence>
<dbReference type="EMBL" id="CP056775">
    <property type="protein sequence ID" value="QRR00968.1"/>
    <property type="molecule type" value="Genomic_DNA"/>
</dbReference>
<dbReference type="InterPro" id="IPR015797">
    <property type="entry name" value="NUDIX_hydrolase-like_dom_sf"/>
</dbReference>
<evidence type="ECO:0000256" key="9">
    <source>
        <dbReference type="ARBA" id="ARBA00023235"/>
    </source>
</evidence>
<dbReference type="Pfam" id="PF00293">
    <property type="entry name" value="NUDIX"/>
    <property type="match status" value="1"/>
</dbReference>
<dbReference type="SUPFAM" id="SSF55811">
    <property type="entry name" value="Nudix"/>
    <property type="match status" value="1"/>
</dbReference>